<feature type="transmembrane region" description="Helical" evidence="1">
    <location>
        <begin position="43"/>
        <end position="65"/>
    </location>
</feature>
<evidence type="ECO:0000313" key="2">
    <source>
        <dbReference type="EMBL" id="SEW33257.1"/>
    </source>
</evidence>
<reference evidence="3" key="1">
    <citation type="submission" date="2016-10" db="EMBL/GenBank/DDBJ databases">
        <authorList>
            <person name="Varghese N."/>
            <person name="Submissions S."/>
        </authorList>
    </citation>
    <scope>NUCLEOTIDE SEQUENCE [LARGE SCALE GENOMIC DNA]</scope>
    <source>
        <strain evidence="3">CGMCC 1.12402</strain>
    </source>
</reference>
<name>A0A1I0QZA0_9BACT</name>
<protein>
    <submittedName>
        <fullName evidence="2">Uncharacterized protein</fullName>
    </submittedName>
</protein>
<dbReference type="RefSeq" id="WP_090259351.1">
    <property type="nucleotide sequence ID" value="NZ_FOIR01000002.1"/>
</dbReference>
<feature type="transmembrane region" description="Helical" evidence="1">
    <location>
        <begin position="86"/>
        <end position="107"/>
    </location>
</feature>
<proteinExistence type="predicted"/>
<gene>
    <name evidence="2" type="ORF">SAMN05216290_2975</name>
</gene>
<keyword evidence="1" id="KW-0472">Membrane</keyword>
<dbReference type="Proteomes" id="UP000199437">
    <property type="component" value="Unassembled WGS sequence"/>
</dbReference>
<organism evidence="2 3">
    <name type="scientific">Roseivirga pacifica</name>
    <dbReference type="NCBI Taxonomy" id="1267423"/>
    <lineage>
        <taxon>Bacteria</taxon>
        <taxon>Pseudomonadati</taxon>
        <taxon>Bacteroidota</taxon>
        <taxon>Cytophagia</taxon>
        <taxon>Cytophagales</taxon>
        <taxon>Roseivirgaceae</taxon>
        <taxon>Roseivirga</taxon>
    </lineage>
</organism>
<evidence type="ECO:0000256" key="1">
    <source>
        <dbReference type="SAM" id="Phobius"/>
    </source>
</evidence>
<evidence type="ECO:0000313" key="3">
    <source>
        <dbReference type="Proteomes" id="UP000199437"/>
    </source>
</evidence>
<dbReference type="OrthoDB" id="1525231at2"/>
<dbReference type="STRING" id="1267423.SAMN05216290_2975"/>
<keyword evidence="3" id="KW-1185">Reference proteome</keyword>
<dbReference type="AlphaFoldDB" id="A0A1I0QZA0"/>
<dbReference type="GeneID" id="99987658"/>
<dbReference type="EMBL" id="FOIR01000002">
    <property type="protein sequence ID" value="SEW33257.1"/>
    <property type="molecule type" value="Genomic_DNA"/>
</dbReference>
<feature type="transmembrane region" description="Helical" evidence="1">
    <location>
        <begin position="12"/>
        <end position="37"/>
    </location>
</feature>
<keyword evidence="1" id="KW-1133">Transmembrane helix</keyword>
<accession>A0A1I0QZA0</accession>
<sequence>MKKIIESLILTTVLAIVLSAFLPWWAIMVAGLLSGAIVRLRNVAAFFVPFLAISLFWIVYAYMLSSANDFTLASKIATLLKLNGNVVLLLIVTGIVGGLAGGISALLGNSISAVLAKEK</sequence>
<keyword evidence="1" id="KW-0812">Transmembrane</keyword>